<dbReference type="InterPro" id="IPR009061">
    <property type="entry name" value="DNA-bd_dom_put_sf"/>
</dbReference>
<dbReference type="AlphaFoldDB" id="A0A6J7HCI1"/>
<dbReference type="EMBL" id="CAFBMV010000003">
    <property type="protein sequence ID" value="CAB4917354.1"/>
    <property type="molecule type" value="Genomic_DNA"/>
</dbReference>
<protein>
    <submittedName>
        <fullName evidence="2">Unannotated protein</fullName>
    </submittedName>
</protein>
<dbReference type="Pfam" id="PF12728">
    <property type="entry name" value="HTH_17"/>
    <property type="match status" value="1"/>
</dbReference>
<evidence type="ECO:0000313" key="2">
    <source>
        <dbReference type="EMBL" id="CAB4917354.1"/>
    </source>
</evidence>
<accession>A0A6J7HCI1</accession>
<feature type="domain" description="Helix-turn-helix" evidence="1">
    <location>
        <begin position="72"/>
        <end position="121"/>
    </location>
</feature>
<gene>
    <name evidence="2" type="ORF">UFOPK3670_00435</name>
</gene>
<dbReference type="SUPFAM" id="SSF46955">
    <property type="entry name" value="Putative DNA-binding domain"/>
    <property type="match status" value="1"/>
</dbReference>
<reference evidence="2" key="1">
    <citation type="submission" date="2020-05" db="EMBL/GenBank/DDBJ databases">
        <authorList>
            <person name="Chiriac C."/>
            <person name="Salcher M."/>
            <person name="Ghai R."/>
            <person name="Kavagutti S V."/>
        </authorList>
    </citation>
    <scope>NUCLEOTIDE SEQUENCE</scope>
</reference>
<name>A0A6J7HCI1_9ZZZZ</name>
<proteinExistence type="predicted"/>
<evidence type="ECO:0000259" key="1">
    <source>
        <dbReference type="Pfam" id="PF12728"/>
    </source>
</evidence>
<organism evidence="2">
    <name type="scientific">freshwater metagenome</name>
    <dbReference type="NCBI Taxonomy" id="449393"/>
    <lineage>
        <taxon>unclassified sequences</taxon>
        <taxon>metagenomes</taxon>
        <taxon>ecological metagenomes</taxon>
    </lineage>
</organism>
<sequence length="128" mass="15087">MESFQPTFVPLPYQRLAISLRNYAPLETAPKHTAQKPLTCLKNSYALLWLPRTIKSTMENKRNIKENRTYNWFSVQQVCEYLGISTSTFYKWRASQKGPRAKRLPNGELRVREDWFNDFMNDLPEGVL</sequence>
<dbReference type="InterPro" id="IPR041657">
    <property type="entry name" value="HTH_17"/>
</dbReference>